<name>A0A0E0LKM3_ORYPU</name>
<feature type="region of interest" description="Disordered" evidence="1">
    <location>
        <begin position="48"/>
        <end position="73"/>
    </location>
</feature>
<evidence type="ECO:0000313" key="3">
    <source>
        <dbReference type="Proteomes" id="UP000026962"/>
    </source>
</evidence>
<reference evidence="2" key="1">
    <citation type="submission" date="2015-04" db="UniProtKB">
        <authorList>
            <consortium name="EnsemblPlants"/>
        </authorList>
    </citation>
    <scope>IDENTIFICATION</scope>
</reference>
<evidence type="ECO:0000256" key="1">
    <source>
        <dbReference type="SAM" id="MobiDB-lite"/>
    </source>
</evidence>
<organism evidence="2">
    <name type="scientific">Oryza punctata</name>
    <name type="common">Red rice</name>
    <dbReference type="NCBI Taxonomy" id="4537"/>
    <lineage>
        <taxon>Eukaryota</taxon>
        <taxon>Viridiplantae</taxon>
        <taxon>Streptophyta</taxon>
        <taxon>Embryophyta</taxon>
        <taxon>Tracheophyta</taxon>
        <taxon>Spermatophyta</taxon>
        <taxon>Magnoliopsida</taxon>
        <taxon>Liliopsida</taxon>
        <taxon>Poales</taxon>
        <taxon>Poaceae</taxon>
        <taxon>BOP clade</taxon>
        <taxon>Oryzoideae</taxon>
        <taxon>Oryzeae</taxon>
        <taxon>Oryzinae</taxon>
        <taxon>Oryza</taxon>
    </lineage>
</organism>
<dbReference type="Proteomes" id="UP000026962">
    <property type="component" value="Chromosome 7"/>
</dbReference>
<dbReference type="EnsemblPlants" id="OPUNC07G13130.1">
    <property type="protein sequence ID" value="OPUNC07G13130.1"/>
    <property type="gene ID" value="OPUNC07G13130"/>
</dbReference>
<evidence type="ECO:0000313" key="2">
    <source>
        <dbReference type="EnsemblPlants" id="OPUNC07G13130.1"/>
    </source>
</evidence>
<dbReference type="HOGENOM" id="CLU_2162544_0_0_1"/>
<accession>A0A0E0LKM3</accession>
<keyword evidence="3" id="KW-1185">Reference proteome</keyword>
<dbReference type="AlphaFoldDB" id="A0A0E0LKM3"/>
<proteinExistence type="predicted"/>
<protein>
    <submittedName>
        <fullName evidence="2">Uncharacterized protein</fullName>
    </submittedName>
</protein>
<reference evidence="2" key="2">
    <citation type="submission" date="2018-05" db="EMBL/GenBank/DDBJ databases">
        <title>OpunRS2 (Oryza punctata Reference Sequence Version 2).</title>
        <authorList>
            <person name="Zhang J."/>
            <person name="Kudrna D."/>
            <person name="Lee S."/>
            <person name="Talag J."/>
            <person name="Welchert J."/>
            <person name="Wing R.A."/>
        </authorList>
    </citation>
    <scope>NUCLEOTIDE SEQUENCE [LARGE SCALE GENOMIC DNA]</scope>
</reference>
<sequence length="111" mass="11691">MAVPANCRKEESNGGHVLIRLNNALSLLSQQRDAMLILKAAETRRSGIANEGEPEAASLKRSLGGPGGGEGASCDTNKLVDLAFKYKYIWSGGDAGVVECSVECAERLGKL</sequence>
<dbReference type="Gramene" id="OPUNC07G13130.1">
    <property type="protein sequence ID" value="OPUNC07G13130.1"/>
    <property type="gene ID" value="OPUNC07G13130"/>
</dbReference>